<dbReference type="GO" id="GO:0016787">
    <property type="term" value="F:hydrolase activity"/>
    <property type="evidence" value="ECO:0007669"/>
    <property type="project" value="UniProtKB-KW"/>
</dbReference>
<organism evidence="3 4">
    <name type="scientific">Bacillus xiapuensis</name>
    <dbReference type="NCBI Taxonomy" id="2014075"/>
    <lineage>
        <taxon>Bacteria</taxon>
        <taxon>Bacillati</taxon>
        <taxon>Bacillota</taxon>
        <taxon>Bacilli</taxon>
        <taxon>Bacillales</taxon>
        <taxon>Bacillaceae</taxon>
        <taxon>Bacillus</taxon>
    </lineage>
</organism>
<dbReference type="Gene3D" id="3.40.50.1820">
    <property type="entry name" value="alpha/beta hydrolase"/>
    <property type="match status" value="1"/>
</dbReference>
<gene>
    <name evidence="3" type="ORF">P4447_18510</name>
</gene>
<evidence type="ECO:0000313" key="4">
    <source>
        <dbReference type="Proteomes" id="UP001330749"/>
    </source>
</evidence>
<protein>
    <submittedName>
        <fullName evidence="3">Alpha/beta fold hydrolase</fullName>
    </submittedName>
</protein>
<dbReference type="PANTHER" id="PTHR22946:SF9">
    <property type="entry name" value="POLYKETIDE TRANSFERASE AF380"/>
    <property type="match status" value="1"/>
</dbReference>
<feature type="domain" description="Peptidase S9 prolyl oligopeptidase catalytic" evidence="2">
    <location>
        <begin position="45"/>
        <end position="254"/>
    </location>
</feature>
<dbReference type="InterPro" id="IPR001375">
    <property type="entry name" value="Peptidase_S9_cat"/>
</dbReference>
<accession>A0ABU6NI70</accession>
<dbReference type="Pfam" id="PF00326">
    <property type="entry name" value="Peptidase_S9"/>
    <property type="match status" value="1"/>
</dbReference>
<proteinExistence type="predicted"/>
<keyword evidence="1 3" id="KW-0378">Hydrolase</keyword>
<dbReference type="EMBL" id="JARMQG010000336">
    <property type="protein sequence ID" value="MED3564410.1"/>
    <property type="molecule type" value="Genomic_DNA"/>
</dbReference>
<sequence length="255" mass="29433">MVIIERKYIKDIPALEVVKKDKHHDILPTVIFIHGITSAKEHNLHYAYLLADKGFRVILPDALNHGERGKGKVEEELAAQFWNIVIKTITELTVIKEHFEKTGLADPKRIGLVGTSMGGIVTLGAITQYPWIKAAVSLMGMPEYEKFSLWQLDQLRNRGMKVPFTEEEITDQFTILRDYDLSRNPEKLEQRPLLFWHGKKDPIVPCSLTYQFYQKIKPLYHQNPERLAFILDEHAGHKVSRDGVLATVDWFAKYL</sequence>
<dbReference type="Proteomes" id="UP001330749">
    <property type="component" value="Unassembled WGS sequence"/>
</dbReference>
<evidence type="ECO:0000256" key="1">
    <source>
        <dbReference type="ARBA" id="ARBA00022801"/>
    </source>
</evidence>
<dbReference type="InterPro" id="IPR029058">
    <property type="entry name" value="AB_hydrolase_fold"/>
</dbReference>
<evidence type="ECO:0000259" key="2">
    <source>
        <dbReference type="Pfam" id="PF00326"/>
    </source>
</evidence>
<dbReference type="PANTHER" id="PTHR22946">
    <property type="entry name" value="DIENELACTONE HYDROLASE DOMAIN-CONTAINING PROTEIN-RELATED"/>
    <property type="match status" value="1"/>
</dbReference>
<reference evidence="3 4" key="1">
    <citation type="submission" date="2023-03" db="EMBL/GenBank/DDBJ databases">
        <title>Bacillus Genome Sequencing.</title>
        <authorList>
            <person name="Dunlap C."/>
        </authorList>
    </citation>
    <scope>NUCLEOTIDE SEQUENCE [LARGE SCALE GENOMIC DNA]</scope>
    <source>
        <strain evidence="3 4">B-14544</strain>
    </source>
</reference>
<dbReference type="InterPro" id="IPR050261">
    <property type="entry name" value="FrsA_esterase"/>
</dbReference>
<comment type="caution">
    <text evidence="3">The sequence shown here is derived from an EMBL/GenBank/DDBJ whole genome shotgun (WGS) entry which is preliminary data.</text>
</comment>
<dbReference type="RefSeq" id="WP_327969540.1">
    <property type="nucleotide sequence ID" value="NZ_JARMQG010000336.1"/>
</dbReference>
<evidence type="ECO:0000313" key="3">
    <source>
        <dbReference type="EMBL" id="MED3564410.1"/>
    </source>
</evidence>
<dbReference type="SUPFAM" id="SSF53474">
    <property type="entry name" value="alpha/beta-Hydrolases"/>
    <property type="match status" value="1"/>
</dbReference>
<name>A0ABU6NI70_9BACI</name>
<keyword evidence="4" id="KW-1185">Reference proteome</keyword>